<dbReference type="InterPro" id="IPR002498">
    <property type="entry name" value="PInositol-4-P-4/5-kinase_core"/>
</dbReference>
<dbReference type="InterPro" id="IPR027484">
    <property type="entry name" value="PInositol-4-P-5-kinase_N"/>
</dbReference>
<keyword evidence="2 5" id="KW-0418">Kinase</keyword>
<evidence type="ECO:0000313" key="5">
    <source>
        <dbReference type="EMBL" id="OII77222.1"/>
    </source>
</evidence>
<dbReference type="Gene3D" id="1.10.238.10">
    <property type="entry name" value="EF-hand"/>
    <property type="match status" value="1"/>
</dbReference>
<evidence type="ECO:0000256" key="1">
    <source>
        <dbReference type="ARBA" id="ARBA00022837"/>
    </source>
</evidence>
<dbReference type="GO" id="GO:0046854">
    <property type="term" value="P:phosphatidylinositol phosphate biosynthetic process"/>
    <property type="evidence" value="ECO:0007669"/>
    <property type="project" value="TreeGrafter"/>
</dbReference>
<evidence type="ECO:0000259" key="3">
    <source>
        <dbReference type="PROSITE" id="PS50222"/>
    </source>
</evidence>
<proteinExistence type="predicted"/>
<feature type="domain" description="PIPK" evidence="4">
    <location>
        <begin position="497"/>
        <end position="885"/>
    </location>
</feature>
<dbReference type="Proteomes" id="UP000186804">
    <property type="component" value="Unassembled WGS sequence"/>
</dbReference>
<feature type="domain" description="EF-hand" evidence="3">
    <location>
        <begin position="76"/>
        <end position="103"/>
    </location>
</feature>
<dbReference type="GO" id="GO:0016308">
    <property type="term" value="F:1-phosphatidylinositol-4-phosphate 5-kinase activity"/>
    <property type="evidence" value="ECO:0007669"/>
    <property type="project" value="TreeGrafter"/>
</dbReference>
<dbReference type="InterPro" id="IPR002048">
    <property type="entry name" value="EF_hand_dom"/>
</dbReference>
<dbReference type="AlphaFoldDB" id="A0A1J4MST4"/>
<protein>
    <submittedName>
        <fullName evidence="5">Phosphatidylinositol-4-phosphate 5-kinase family protein</fullName>
    </submittedName>
</protein>
<keyword evidence="2" id="KW-0067">ATP-binding</keyword>
<sequence length="889" mass="102408">MNFKQIKFNLYSSNNYMPTISKSLILRIRNEKYLSIRQIKDLYKVFKHNSDGGFIDLDKFRVLLGPLDDGILSQLIFNAMDLNRDNKLDFYELCKAIGIMISGTDDEKMEFSYKIAMGVGFGDKSGLCNYNITESDGITFDQLLTLVRIIDGARYSLAGPHISTYSDIEIYNVFKKFATLSTGTNEPKIYLNDYKCAIKESVEFLNLFGISTPYLAENLRGSLGINGNIQFYGSNILEETDHEYITDLPLTIKNLKSTPLDSITTRATTGINSNLFGSIALSDQTSSILSNMNYIKSGIEETLRSIQDVKSDETTYNKNEANSDLNIMTFSYKCSRSEELIKGEKFNDLFWILYKQLINIKTQIENQIELLNNLPKNNIQEIKRLSKLPPSACNISTSATMKMYINKGNVLPITHNRLSAIRIIKNLQIKSKNTHKEKFKLNNKENFCIKGWDMNKITNRVSPYNLLSNDKISNFFATSKHNLVNREVIKGYRVYFGHGSWNTVLNMMIGMRLAIGRIYSEPNRNVAEYDFLMKEKFVIIPRMDNILQSKIARSFRPTKRFFAKRPVQFIDYNPMVFRKIREICNITPESYIRSVGPEQLLGNMVLGNLSSMNELCSEGKSGAFFYYSADGRFVIKTVNRSTVIFFRRILHDYYRHLESNSDSLITKIYGLHALRFKKPLFTCINSVDKTLYNDYSVLFSREHNKIHKVYFIVMCNIFHTPVEIHRRYDLKGSWIGRCTPIIHQTDQTIALKDMDMVNKNEFIQVDEKVKQKLLDQVTRDCQFLQSHHIMDYSLLLGIHYVNPQDEDNIKNIGANMELQDFVGAISTDQKKIYYFGIIDFFTTWNTTKKAEKLYKTVVLGSSTGISAIKPEAYATRFIQFLISRISSGV</sequence>
<dbReference type="SUPFAM" id="SSF47473">
    <property type="entry name" value="EF-hand"/>
    <property type="match status" value="1"/>
</dbReference>
<dbReference type="PROSITE" id="PS51455">
    <property type="entry name" value="PIPK"/>
    <property type="match status" value="1"/>
</dbReference>
<keyword evidence="1" id="KW-0106">Calcium</keyword>
<keyword evidence="6" id="KW-1185">Reference proteome</keyword>
<organism evidence="5 6">
    <name type="scientific">Cryptosporidium andersoni</name>
    <dbReference type="NCBI Taxonomy" id="117008"/>
    <lineage>
        <taxon>Eukaryota</taxon>
        <taxon>Sar</taxon>
        <taxon>Alveolata</taxon>
        <taxon>Apicomplexa</taxon>
        <taxon>Conoidasida</taxon>
        <taxon>Coccidia</taxon>
        <taxon>Eucoccidiorida</taxon>
        <taxon>Eimeriorina</taxon>
        <taxon>Cryptosporidiidae</taxon>
        <taxon>Cryptosporidium</taxon>
    </lineage>
</organism>
<dbReference type="RefSeq" id="XP_067069068.1">
    <property type="nucleotide sequence ID" value="XM_067212290.1"/>
</dbReference>
<dbReference type="InterPro" id="IPR011992">
    <property type="entry name" value="EF-hand-dom_pair"/>
</dbReference>
<dbReference type="Gene3D" id="3.30.810.10">
    <property type="entry name" value="2-Layer Sandwich"/>
    <property type="match status" value="1"/>
</dbReference>
<dbReference type="SUPFAM" id="SSF56104">
    <property type="entry name" value="SAICAR synthase-like"/>
    <property type="match status" value="1"/>
</dbReference>
<dbReference type="InterPro" id="IPR027483">
    <property type="entry name" value="PInositol-4-P-4/5-kinase_C_sf"/>
</dbReference>
<keyword evidence="2" id="KW-0547">Nucleotide-binding</keyword>
<dbReference type="EMBL" id="LRBS01000044">
    <property type="protein sequence ID" value="OII77222.1"/>
    <property type="molecule type" value="Genomic_DNA"/>
</dbReference>
<dbReference type="GO" id="GO:0005524">
    <property type="term" value="F:ATP binding"/>
    <property type="evidence" value="ECO:0007669"/>
    <property type="project" value="UniProtKB-UniRule"/>
</dbReference>
<dbReference type="VEuPathDB" id="CryptoDB:cand_020600"/>
<dbReference type="PROSITE" id="PS00018">
    <property type="entry name" value="EF_HAND_1"/>
    <property type="match status" value="1"/>
</dbReference>
<reference evidence="5 6" key="1">
    <citation type="submission" date="2016-10" db="EMBL/GenBank/DDBJ databases">
        <title>Reductive evolution of mitochondrial metabolism and differential evolution of invasion-related proteins in Cryptosporidium.</title>
        <authorList>
            <person name="Liu S."/>
            <person name="Roellig D.M."/>
            <person name="Guo Y."/>
            <person name="Li N."/>
            <person name="Frace M.A."/>
            <person name="Tang K."/>
            <person name="Zhang L."/>
            <person name="Feng Y."/>
            <person name="Xiao L."/>
        </authorList>
    </citation>
    <scope>NUCLEOTIDE SEQUENCE [LARGE SCALE GENOMIC DNA]</scope>
    <source>
        <strain evidence="5">30847</strain>
    </source>
</reference>
<dbReference type="OrthoDB" id="2129491at2759"/>
<dbReference type="PANTHER" id="PTHR23086:SF8">
    <property type="entry name" value="PHOSPHATIDYLINOSITOL 5-PHOSPHATE 4-KINASE, ISOFORM A"/>
    <property type="match status" value="1"/>
</dbReference>
<dbReference type="GO" id="GO:0005509">
    <property type="term" value="F:calcium ion binding"/>
    <property type="evidence" value="ECO:0007669"/>
    <property type="project" value="InterPro"/>
</dbReference>
<dbReference type="CDD" id="cd00139">
    <property type="entry name" value="PIPKc"/>
    <property type="match status" value="1"/>
</dbReference>
<dbReference type="PANTHER" id="PTHR23086">
    <property type="entry name" value="PHOSPHATIDYLINOSITOL-4-PHOSPHATE 5-KINASE"/>
    <property type="match status" value="1"/>
</dbReference>
<name>A0A1J4MST4_9CRYT</name>
<accession>A0A1J4MST4</accession>
<evidence type="ECO:0000313" key="6">
    <source>
        <dbReference type="Proteomes" id="UP000186804"/>
    </source>
</evidence>
<dbReference type="Pfam" id="PF01504">
    <property type="entry name" value="PIP5K"/>
    <property type="match status" value="2"/>
</dbReference>
<dbReference type="InterPro" id="IPR018247">
    <property type="entry name" value="EF_Hand_1_Ca_BS"/>
</dbReference>
<gene>
    <name evidence="5" type="ORF">cand_020600</name>
</gene>
<dbReference type="GO" id="GO:0005886">
    <property type="term" value="C:plasma membrane"/>
    <property type="evidence" value="ECO:0007669"/>
    <property type="project" value="TreeGrafter"/>
</dbReference>
<dbReference type="GeneID" id="92366244"/>
<keyword evidence="2" id="KW-0808">Transferase</keyword>
<dbReference type="SMART" id="SM00330">
    <property type="entry name" value="PIPKc"/>
    <property type="match status" value="1"/>
</dbReference>
<dbReference type="PROSITE" id="PS50222">
    <property type="entry name" value="EF_HAND_2"/>
    <property type="match status" value="1"/>
</dbReference>
<evidence type="ECO:0000259" key="4">
    <source>
        <dbReference type="PROSITE" id="PS51455"/>
    </source>
</evidence>
<evidence type="ECO:0000256" key="2">
    <source>
        <dbReference type="PROSITE-ProRule" id="PRU00781"/>
    </source>
</evidence>
<comment type="caution">
    <text evidence="5">The sequence shown here is derived from an EMBL/GenBank/DDBJ whole genome shotgun (WGS) entry which is preliminary data.</text>
</comment>
<dbReference type="InterPro" id="IPR023610">
    <property type="entry name" value="PInositol-4/5-P-5/4-kinase"/>
</dbReference>
<dbReference type="Gene3D" id="3.30.800.10">
    <property type="entry name" value="Phosphatidylinositol Phosphate Kinase II Beta"/>
    <property type="match status" value="1"/>
</dbReference>